<name>A0A098E8M9_9ZZZZ</name>
<evidence type="ECO:0000313" key="1">
    <source>
        <dbReference type="EMBL" id="CEG12382.1"/>
    </source>
</evidence>
<dbReference type="AlphaFoldDB" id="A0A098E8M9"/>
<reference evidence="1" key="1">
    <citation type="submission" date="2014-09" db="EMBL/GenBank/DDBJ databases">
        <authorList>
            <person name="Probst J Alexander"/>
        </authorList>
    </citation>
    <scope>NUCLEOTIDE SEQUENCE</scope>
</reference>
<accession>A0A098E8M9</accession>
<organism evidence="1">
    <name type="scientific">groundwater metagenome</name>
    <dbReference type="NCBI Taxonomy" id="717931"/>
    <lineage>
        <taxon>unclassified sequences</taxon>
        <taxon>metagenomes</taxon>
        <taxon>ecological metagenomes</taxon>
    </lineage>
</organism>
<dbReference type="EMBL" id="CCXY01000138">
    <property type="protein sequence ID" value="CEG12382.1"/>
    <property type="molecule type" value="Genomic_DNA"/>
</dbReference>
<sequence>MIGTGESRLVSVEEDGTKYPEEKWNKIRDV</sequence>
<protein>
    <submittedName>
        <fullName evidence="1">Uncharacterized protein</fullName>
    </submittedName>
</protein>
<gene>
    <name evidence="1" type="ORF">MSIBF_A2220004</name>
</gene>
<proteinExistence type="predicted"/>